<dbReference type="Proteomes" id="UP000245622">
    <property type="component" value="Chromosome 1"/>
</dbReference>
<dbReference type="KEGG" id="ril:CRIB_382"/>
<dbReference type="NCBIfam" id="NF040786">
    <property type="entry name" value="LysR_Sec_metab"/>
    <property type="match status" value="1"/>
</dbReference>
<gene>
    <name evidence="6" type="ORF">CRIB_382</name>
</gene>
<dbReference type="PANTHER" id="PTHR30126:SF64">
    <property type="entry name" value="HTH-TYPE TRANSCRIPTIONAL REGULATOR CITR"/>
    <property type="match status" value="1"/>
</dbReference>
<dbReference type="SUPFAM" id="SSF53850">
    <property type="entry name" value="Periplasmic binding protein-like II"/>
    <property type="match status" value="1"/>
</dbReference>
<keyword evidence="3" id="KW-0238">DNA-binding</keyword>
<dbReference type="RefSeq" id="WP_180702885.1">
    <property type="nucleotide sequence ID" value="NZ_CAJUCR010000005.1"/>
</dbReference>
<feature type="domain" description="HTH lysR-type" evidence="5">
    <location>
        <begin position="1"/>
        <end position="58"/>
    </location>
</feature>
<dbReference type="GeneID" id="82204567"/>
<dbReference type="Pfam" id="PF00126">
    <property type="entry name" value="HTH_1"/>
    <property type="match status" value="1"/>
</dbReference>
<dbReference type="InterPro" id="IPR000847">
    <property type="entry name" value="LysR_HTH_N"/>
</dbReference>
<dbReference type="InterPro" id="IPR036388">
    <property type="entry name" value="WH-like_DNA-bd_sf"/>
</dbReference>
<dbReference type="PRINTS" id="PR00039">
    <property type="entry name" value="HTHLYSR"/>
</dbReference>
<accession>A0A1V1HYU1</accession>
<evidence type="ECO:0000256" key="4">
    <source>
        <dbReference type="ARBA" id="ARBA00023163"/>
    </source>
</evidence>
<dbReference type="EMBL" id="LN555523">
    <property type="protein sequence ID" value="CED93138.1"/>
    <property type="molecule type" value="Genomic_DNA"/>
</dbReference>
<dbReference type="PROSITE" id="PS50931">
    <property type="entry name" value="HTH_LYSR"/>
    <property type="match status" value="1"/>
</dbReference>
<evidence type="ECO:0000313" key="7">
    <source>
        <dbReference type="Proteomes" id="UP000245622"/>
    </source>
</evidence>
<keyword evidence="7" id="KW-1185">Reference proteome</keyword>
<dbReference type="Gene3D" id="1.10.10.10">
    <property type="entry name" value="Winged helix-like DNA-binding domain superfamily/Winged helix DNA-binding domain"/>
    <property type="match status" value="1"/>
</dbReference>
<comment type="similarity">
    <text evidence="1">Belongs to the LysR transcriptional regulatory family.</text>
</comment>
<dbReference type="AlphaFoldDB" id="A0A1V1HYU1"/>
<name>A0A1V1HYU1_9FIRM</name>
<dbReference type="InterPro" id="IPR036390">
    <property type="entry name" value="WH_DNA-bd_sf"/>
</dbReference>
<evidence type="ECO:0000259" key="5">
    <source>
        <dbReference type="PROSITE" id="PS50931"/>
    </source>
</evidence>
<dbReference type="InterPro" id="IPR047788">
    <property type="entry name" value="LysR-like_Sec_metab"/>
</dbReference>
<dbReference type="Pfam" id="PF03466">
    <property type="entry name" value="LysR_substrate"/>
    <property type="match status" value="1"/>
</dbReference>
<reference evidence="6 7" key="1">
    <citation type="submission" date="2014-04" db="EMBL/GenBank/DDBJ databases">
        <authorList>
            <person name="Hornung B.V."/>
        </authorList>
    </citation>
    <scope>NUCLEOTIDE SEQUENCE [LARGE SCALE GENOMIC DNA]</scope>
    <source>
        <strain evidence="6 7">CRIB</strain>
    </source>
</reference>
<organism evidence="6 7">
    <name type="scientific">Romboutsia ilealis</name>
    <dbReference type="NCBI Taxonomy" id="1115758"/>
    <lineage>
        <taxon>Bacteria</taxon>
        <taxon>Bacillati</taxon>
        <taxon>Bacillota</taxon>
        <taxon>Clostridia</taxon>
        <taxon>Peptostreptococcales</taxon>
        <taxon>Peptostreptococcaceae</taxon>
        <taxon>Romboutsia</taxon>
    </lineage>
</organism>
<dbReference type="GO" id="GO:0000976">
    <property type="term" value="F:transcription cis-regulatory region binding"/>
    <property type="evidence" value="ECO:0007669"/>
    <property type="project" value="TreeGrafter"/>
</dbReference>
<dbReference type="Gene3D" id="3.40.190.290">
    <property type="match status" value="1"/>
</dbReference>
<dbReference type="GO" id="GO:0003700">
    <property type="term" value="F:DNA-binding transcription factor activity"/>
    <property type="evidence" value="ECO:0007669"/>
    <property type="project" value="InterPro"/>
</dbReference>
<keyword evidence="4" id="KW-0804">Transcription</keyword>
<protein>
    <submittedName>
        <fullName evidence="6">Transcriptional regulator, LysR</fullName>
    </submittedName>
</protein>
<evidence type="ECO:0000313" key="6">
    <source>
        <dbReference type="EMBL" id="CED93138.1"/>
    </source>
</evidence>
<keyword evidence="2" id="KW-0805">Transcription regulation</keyword>
<sequence>MDVKQLEAFVTVAKYKSFSKAARELFLTQPTVSSHIQNLEKELDAILFNRNNKCITLTKSGEILLENAISILNNCKKAIYDIKEHSGKIEGLIDIASSSIPETYILPNFIKSFHNQYPNVKFSISHYDSQYAISEILNGRISFGFVGYKTSNPKIKSIDLISDELILIAPIDLNIDNDNGYIDINELNKLNFIMRKEGSGTRNLTINILKEHKFNINNLDILAYVESNETIKEMVKIGLGVSFVSYNSAKDYIKSNKIKFYRVKSIDFSRKFYFIYSKKKAFSPLENKFLNSLCEYFDIEKEID</sequence>
<proteinExistence type="inferred from homology"/>
<evidence type="ECO:0000256" key="2">
    <source>
        <dbReference type="ARBA" id="ARBA00023015"/>
    </source>
</evidence>
<evidence type="ECO:0000256" key="1">
    <source>
        <dbReference type="ARBA" id="ARBA00009437"/>
    </source>
</evidence>
<dbReference type="SUPFAM" id="SSF46785">
    <property type="entry name" value="Winged helix' DNA-binding domain"/>
    <property type="match status" value="1"/>
</dbReference>
<evidence type="ECO:0000256" key="3">
    <source>
        <dbReference type="ARBA" id="ARBA00023125"/>
    </source>
</evidence>
<dbReference type="InterPro" id="IPR005119">
    <property type="entry name" value="LysR_subst-bd"/>
</dbReference>
<dbReference type="FunFam" id="1.10.10.10:FF:000001">
    <property type="entry name" value="LysR family transcriptional regulator"/>
    <property type="match status" value="1"/>
</dbReference>
<dbReference type="PANTHER" id="PTHR30126">
    <property type="entry name" value="HTH-TYPE TRANSCRIPTIONAL REGULATOR"/>
    <property type="match status" value="1"/>
</dbReference>